<evidence type="ECO:0000256" key="1">
    <source>
        <dbReference type="SAM" id="MobiDB-lite"/>
    </source>
</evidence>
<dbReference type="InterPro" id="IPR053105">
    <property type="entry name" value="Class_V-like_SAM-MTase"/>
</dbReference>
<dbReference type="PANTHER" id="PTHR47250">
    <property type="entry name" value="HISTONE-LYSINE N-METHYLTRANSFERASE SET-6"/>
    <property type="match status" value="1"/>
</dbReference>
<dbReference type="EMBL" id="BTRK01000006">
    <property type="protein sequence ID" value="GMR60207.1"/>
    <property type="molecule type" value="Genomic_DNA"/>
</dbReference>
<keyword evidence="4" id="KW-1185">Reference proteome</keyword>
<feature type="compositionally biased region" description="Polar residues" evidence="1">
    <location>
        <begin position="270"/>
        <end position="282"/>
    </location>
</feature>
<protein>
    <recommendedName>
        <fullName evidence="2">SET domain-containing protein</fullName>
    </recommendedName>
</protein>
<dbReference type="SUPFAM" id="SSF82199">
    <property type="entry name" value="SET domain"/>
    <property type="match status" value="1"/>
</dbReference>
<dbReference type="SMART" id="SM00317">
    <property type="entry name" value="SET"/>
    <property type="match status" value="1"/>
</dbReference>
<feature type="compositionally biased region" description="Acidic residues" evidence="1">
    <location>
        <begin position="248"/>
        <end position="267"/>
    </location>
</feature>
<dbReference type="Gene3D" id="2.170.270.10">
    <property type="entry name" value="SET domain"/>
    <property type="match status" value="1"/>
</dbReference>
<name>A0AAN5IBP0_9BILA</name>
<dbReference type="Proteomes" id="UP001328107">
    <property type="component" value="Unassembled WGS sequence"/>
</dbReference>
<feature type="compositionally biased region" description="Basic and acidic residues" evidence="1">
    <location>
        <begin position="367"/>
        <end position="377"/>
    </location>
</feature>
<organism evidence="3 4">
    <name type="scientific">Pristionchus mayeri</name>
    <dbReference type="NCBI Taxonomy" id="1317129"/>
    <lineage>
        <taxon>Eukaryota</taxon>
        <taxon>Metazoa</taxon>
        <taxon>Ecdysozoa</taxon>
        <taxon>Nematoda</taxon>
        <taxon>Chromadorea</taxon>
        <taxon>Rhabditida</taxon>
        <taxon>Rhabditina</taxon>
        <taxon>Diplogasteromorpha</taxon>
        <taxon>Diplogasteroidea</taxon>
        <taxon>Neodiplogasteridae</taxon>
        <taxon>Pristionchus</taxon>
    </lineage>
</organism>
<dbReference type="Pfam" id="PF00856">
    <property type="entry name" value="SET"/>
    <property type="match status" value="1"/>
</dbReference>
<feature type="compositionally biased region" description="Low complexity" evidence="1">
    <location>
        <begin position="471"/>
        <end position="480"/>
    </location>
</feature>
<dbReference type="AlphaFoldDB" id="A0AAN5IBP0"/>
<sequence>MSSRSLHTSNFSQIPKFESLSVEDFRLYGSFSGFNDDLDDPQVRNILERYGAVVQAFTLHTLEVTFFHPYGFLKILRDGRAEISKLLEDPFFPASLSIDLRNFADNILWFGSCPNFAKNEIDDFVETVAAHLEQTMSDQCRFDVRYDRKRRELIAIPSFEHETDSKKRVQLIVMIREAILLKTQNGGIETIMWKNEQCKMMFRGAPIGYSEAWIARKEKNARIHLTEREKEAMKWTDECLGKEWKDQEEVEEEDEPMEPAEDIDEVEASSGDSSTMETQSDVDLSPSIDEVAAAAESLLDAPSDVDLASSLDGAPEGSSMMDVQSDCDPPPSKECNIVASNDAVSTDYPLPNEDEIPCCSTSLPSGRRSDSSSREPRTTSNYRESSSEQDIDSDESDYVDYFNRPPGAKVRKQAKTAPNGKGGFMLAVPKDESGKSTRGKKRGQRNGTSAKIHHRRALQGHPESGPQPRASSSSIVSTLSATNEDASSLERERESDQEATGNIIVTIDDEDKHEEPHVIPQYAEPELRDLKHLYELDSKVKKIMEKIFERNWKIGIECVKTAAHLTDFDIKAIEVRLKQLGFKKSKDLRRTTWYTKYIIDSFPYSTPSNYNRIGTRMDSCGTLRFYDTTQGDDGEIPQPMPDYEFIPACVMDEDQENESLRSMAKICDYDCSSTCDPAVGCNPKTCACMTKSCLVNGKVYRPGGRKAFHVVECCKNCPCHIRPDPCPSIIQLRKIEYHVVNVENMGFALRVMENVQRGEVCIEFTGQRVSYVTDEEAKWTVTTANCRELQARKFTGIEDSDAMFALNPLHKGNAARFICHSYFPNVAFVNVFRGGDLAVDPRVFIFAEEPMEAGSLMYINYGTDFGISHRECRCTQELCHNPDIRSWMQQLTWNQGMQMLQRRELKIRERMIKAEEEAMLACTRPMDFLDGRYFFALRRNMKDDPPKYRNGSFREDGAQESTIRPIFFPLKKEDKTT</sequence>
<feature type="region of interest" description="Disordered" evidence="1">
    <location>
        <begin position="303"/>
        <end position="501"/>
    </location>
</feature>
<accession>A0AAN5IBP0</accession>
<evidence type="ECO:0000313" key="4">
    <source>
        <dbReference type="Proteomes" id="UP001328107"/>
    </source>
</evidence>
<evidence type="ECO:0000313" key="3">
    <source>
        <dbReference type="EMBL" id="GMR60207.1"/>
    </source>
</evidence>
<proteinExistence type="predicted"/>
<dbReference type="InterPro" id="IPR046341">
    <property type="entry name" value="SET_dom_sf"/>
</dbReference>
<feature type="compositionally biased region" description="Acidic residues" evidence="1">
    <location>
        <begin position="387"/>
        <end position="398"/>
    </location>
</feature>
<dbReference type="PANTHER" id="PTHR47250:SF3">
    <property type="entry name" value="HISTONE-LYSINE N-METHYLTRANSFERASE SET-6"/>
    <property type="match status" value="1"/>
</dbReference>
<feature type="domain" description="SET" evidence="2">
    <location>
        <begin position="733"/>
        <end position="868"/>
    </location>
</feature>
<gene>
    <name evidence="3" type="ORF">PMAYCL1PPCAC_30402</name>
</gene>
<reference evidence="4" key="1">
    <citation type="submission" date="2022-10" db="EMBL/GenBank/DDBJ databases">
        <title>Genome assembly of Pristionchus species.</title>
        <authorList>
            <person name="Yoshida K."/>
            <person name="Sommer R.J."/>
        </authorList>
    </citation>
    <scope>NUCLEOTIDE SEQUENCE [LARGE SCALE GENOMIC DNA]</scope>
    <source>
        <strain evidence="4">RS5460</strain>
    </source>
</reference>
<comment type="caution">
    <text evidence="3">The sequence shown here is derived from an EMBL/GenBank/DDBJ whole genome shotgun (WGS) entry which is preliminary data.</text>
</comment>
<feature type="region of interest" description="Disordered" evidence="1">
    <location>
        <begin position="239"/>
        <end position="285"/>
    </location>
</feature>
<evidence type="ECO:0000259" key="2">
    <source>
        <dbReference type="SMART" id="SM00317"/>
    </source>
</evidence>
<dbReference type="InterPro" id="IPR001214">
    <property type="entry name" value="SET_dom"/>
</dbReference>